<protein>
    <submittedName>
        <fullName evidence="2">Uncharacterized protein</fullName>
    </submittedName>
</protein>
<evidence type="ECO:0000256" key="1">
    <source>
        <dbReference type="SAM" id="MobiDB-lite"/>
    </source>
</evidence>
<feature type="region of interest" description="Disordered" evidence="1">
    <location>
        <begin position="1"/>
        <end position="41"/>
    </location>
</feature>
<feature type="compositionally biased region" description="Basic and acidic residues" evidence="1">
    <location>
        <begin position="18"/>
        <end position="28"/>
    </location>
</feature>
<proteinExistence type="predicted"/>
<evidence type="ECO:0000313" key="3">
    <source>
        <dbReference type="Proteomes" id="UP000828390"/>
    </source>
</evidence>
<gene>
    <name evidence="2" type="ORF">DPMN_165114</name>
</gene>
<keyword evidence="3" id="KW-1185">Reference proteome</keyword>
<reference evidence="2" key="2">
    <citation type="submission" date="2020-11" db="EMBL/GenBank/DDBJ databases">
        <authorList>
            <person name="McCartney M.A."/>
            <person name="Auch B."/>
            <person name="Kono T."/>
            <person name="Mallez S."/>
            <person name="Becker A."/>
            <person name="Gohl D.M."/>
            <person name="Silverstein K.A.T."/>
            <person name="Koren S."/>
            <person name="Bechman K.B."/>
            <person name="Herman A."/>
            <person name="Abrahante J.E."/>
            <person name="Garbe J."/>
        </authorList>
    </citation>
    <scope>NUCLEOTIDE SEQUENCE</scope>
    <source>
        <strain evidence="2">Duluth1</strain>
        <tissue evidence="2">Whole animal</tissue>
    </source>
</reference>
<dbReference type="AlphaFoldDB" id="A0A9D4IUB3"/>
<evidence type="ECO:0000313" key="2">
    <source>
        <dbReference type="EMBL" id="KAH3786995.1"/>
    </source>
</evidence>
<accession>A0A9D4IUB3</accession>
<reference evidence="2" key="1">
    <citation type="journal article" date="2019" name="bioRxiv">
        <title>The Genome of the Zebra Mussel, Dreissena polymorpha: A Resource for Invasive Species Research.</title>
        <authorList>
            <person name="McCartney M.A."/>
            <person name="Auch B."/>
            <person name="Kono T."/>
            <person name="Mallez S."/>
            <person name="Zhang Y."/>
            <person name="Obille A."/>
            <person name="Becker A."/>
            <person name="Abrahante J.E."/>
            <person name="Garbe J."/>
            <person name="Badalamenti J.P."/>
            <person name="Herman A."/>
            <person name="Mangelson H."/>
            <person name="Liachko I."/>
            <person name="Sullivan S."/>
            <person name="Sone E.D."/>
            <person name="Koren S."/>
            <person name="Silverstein K.A.T."/>
            <person name="Beckman K.B."/>
            <person name="Gohl D.M."/>
        </authorList>
    </citation>
    <scope>NUCLEOTIDE SEQUENCE</scope>
    <source>
        <strain evidence="2">Duluth1</strain>
        <tissue evidence="2">Whole animal</tissue>
    </source>
</reference>
<dbReference type="EMBL" id="JAIWYP010000008">
    <property type="protein sequence ID" value="KAH3786995.1"/>
    <property type="molecule type" value="Genomic_DNA"/>
</dbReference>
<comment type="caution">
    <text evidence="2">The sequence shown here is derived from an EMBL/GenBank/DDBJ whole genome shotgun (WGS) entry which is preliminary data.</text>
</comment>
<name>A0A9D4IUB3_DREPO</name>
<dbReference type="Proteomes" id="UP000828390">
    <property type="component" value="Unassembled WGS sequence"/>
</dbReference>
<sequence length="64" mass="7072">MKSTKALPRYGSGHKSASRTDGKTEARQRQNNIPLPMAGDNKARVMTQEYCTSIQCDLSTNVEV</sequence>
<organism evidence="2 3">
    <name type="scientific">Dreissena polymorpha</name>
    <name type="common">Zebra mussel</name>
    <name type="synonym">Mytilus polymorpha</name>
    <dbReference type="NCBI Taxonomy" id="45954"/>
    <lineage>
        <taxon>Eukaryota</taxon>
        <taxon>Metazoa</taxon>
        <taxon>Spiralia</taxon>
        <taxon>Lophotrochozoa</taxon>
        <taxon>Mollusca</taxon>
        <taxon>Bivalvia</taxon>
        <taxon>Autobranchia</taxon>
        <taxon>Heteroconchia</taxon>
        <taxon>Euheterodonta</taxon>
        <taxon>Imparidentia</taxon>
        <taxon>Neoheterodontei</taxon>
        <taxon>Myida</taxon>
        <taxon>Dreissenoidea</taxon>
        <taxon>Dreissenidae</taxon>
        <taxon>Dreissena</taxon>
    </lineage>
</organism>